<feature type="repeat" description="WD" evidence="15">
    <location>
        <begin position="95"/>
        <end position="131"/>
    </location>
</feature>
<evidence type="ECO:0000256" key="9">
    <source>
        <dbReference type="ARBA" id="ARBA00022786"/>
    </source>
</evidence>
<keyword evidence="9" id="KW-0833">Ubl conjugation pathway</keyword>
<accession>A0A8B6FKF7</accession>
<dbReference type="GO" id="GO:0000109">
    <property type="term" value="C:nucleotide-excision repair complex"/>
    <property type="evidence" value="ECO:0007669"/>
    <property type="project" value="TreeGrafter"/>
</dbReference>
<dbReference type="AlphaFoldDB" id="A0A8B6FKF7"/>
<dbReference type="GO" id="GO:0009416">
    <property type="term" value="P:response to light stimulus"/>
    <property type="evidence" value="ECO:0007669"/>
    <property type="project" value="UniProtKB-ARBA"/>
</dbReference>
<dbReference type="PRINTS" id="PR00320">
    <property type="entry name" value="GPROTEINBRPT"/>
</dbReference>
<comment type="function">
    <text evidence="12">Substrate-recognition component of the CSA complex, a DCX (DDB1-CUL4-X-box) E3 ubiquitin-protein ligase complex, involved in transcription-coupled nucleotide excision repair (TC-NER), a process during which RNA polymerase II-blocking lesions are rapidly removed from the transcribed strand of active genes. Following recruitment to lesion-stalled RNA polymerase II (Pol II), the CSA complex mediates ubiquitination of Pol II subunit POLR2A/RPB1 at 'Lys-1268', a critical TC-NER checkpoint, governing RNA Pol II stability and initiating DNA damage excision by TFIIH recruitment. The CSA complex also promotes the ubiquitination and subsequent proteasomal degradation of ERCC6/CSB in a UV-dependent manner; ERCC6 degradation is essential for the recovery of RNA synthesis after transcription-coupled repair. Also plays a role in DNA double-strand breaks (DSSBs) repair by non-homologous end joining (NHEJ).</text>
</comment>
<dbReference type="InterPro" id="IPR019775">
    <property type="entry name" value="WD40_repeat_CS"/>
</dbReference>
<evidence type="ECO:0000256" key="10">
    <source>
        <dbReference type="ARBA" id="ARBA00023204"/>
    </source>
</evidence>
<comment type="subcellular location">
    <subcellularLocation>
        <location evidence="2">Chromosome</location>
    </subcellularLocation>
    <subcellularLocation>
        <location evidence="1">Nucleus matrix</location>
    </subcellularLocation>
</comment>
<dbReference type="Proteomes" id="UP000596742">
    <property type="component" value="Unassembled WGS sequence"/>
</dbReference>
<gene>
    <name evidence="16" type="ORF">MGAL_10B069179</name>
</gene>
<dbReference type="InterPro" id="IPR036322">
    <property type="entry name" value="WD40_repeat_dom_sf"/>
</dbReference>
<keyword evidence="11" id="KW-0539">Nucleus</keyword>
<evidence type="ECO:0000256" key="11">
    <source>
        <dbReference type="ARBA" id="ARBA00023242"/>
    </source>
</evidence>
<evidence type="ECO:0000256" key="12">
    <source>
        <dbReference type="ARBA" id="ARBA00054544"/>
    </source>
</evidence>
<feature type="repeat" description="WD" evidence="15">
    <location>
        <begin position="330"/>
        <end position="371"/>
    </location>
</feature>
<dbReference type="Pfam" id="PF00400">
    <property type="entry name" value="WD40"/>
    <property type="match status" value="4"/>
</dbReference>
<keyword evidence="7" id="KW-0677">Repeat</keyword>
<dbReference type="GO" id="GO:0006283">
    <property type="term" value="P:transcription-coupled nucleotide-excision repair"/>
    <property type="evidence" value="ECO:0007669"/>
    <property type="project" value="InterPro"/>
</dbReference>
<dbReference type="GO" id="GO:0031464">
    <property type="term" value="C:Cul4A-RING E3 ubiquitin ligase complex"/>
    <property type="evidence" value="ECO:0007669"/>
    <property type="project" value="TreeGrafter"/>
</dbReference>
<evidence type="ECO:0000256" key="2">
    <source>
        <dbReference type="ARBA" id="ARBA00004286"/>
    </source>
</evidence>
<dbReference type="InterPro" id="IPR020472">
    <property type="entry name" value="WD40_PAC1"/>
</dbReference>
<proteinExistence type="predicted"/>
<evidence type="ECO:0000256" key="14">
    <source>
        <dbReference type="ARBA" id="ARBA00071995"/>
    </source>
</evidence>
<evidence type="ECO:0000256" key="8">
    <source>
        <dbReference type="ARBA" id="ARBA00022763"/>
    </source>
</evidence>
<dbReference type="EMBL" id="UYJE01006894">
    <property type="protein sequence ID" value="VDI49957.1"/>
    <property type="molecule type" value="Genomic_DNA"/>
</dbReference>
<evidence type="ECO:0000313" key="17">
    <source>
        <dbReference type="Proteomes" id="UP000596742"/>
    </source>
</evidence>
<dbReference type="PANTHER" id="PTHR46202:SF1">
    <property type="entry name" value="DNA EXCISION REPAIR PROTEIN ERCC-8"/>
    <property type="match status" value="1"/>
</dbReference>
<evidence type="ECO:0000256" key="15">
    <source>
        <dbReference type="PROSITE-ProRule" id="PRU00221"/>
    </source>
</evidence>
<sequence>MLKFLFEREQGLLNPLNLRRAESTRRTFALELSRHRDVEMTSLGAINSIDIDLIESRYLLSGFSDGTAAIHDIVNQTGNVKYTCKVVCKIDRHNRYKHKTSIQSVCWYPLDTGIFTTSGTDKLLKVWDTNNLIPVDEYEFSGIVYQHDLSPVATKHCLIAVGCQSSRLKLVDLKSGASSHMLKGHQSSIYCVKWSPKDEFILASGGADNRVLLWDVRSAKGAMKVLDQYNGKEPSDNTTGNTAHHGAINGLTFTSDGLHLISYGTDNCIRLWDANSGKNCLINYGNVPNDTKKLVQLSVSNGCSPDVLFIPNRSNIDMFDVYSGEKIDRLKGHYNSVNCCKFHSPTQDVYSGGNDRNILIWTPDTDSSYDDHLKTQSELHVKESSADEVRTTRPTVMIDTWSSDEDD</sequence>
<keyword evidence="10" id="KW-0234">DNA repair</keyword>
<dbReference type="FunFam" id="2.130.10.10:FF:000130">
    <property type="entry name" value="DNA excision repair protein ERCC-8"/>
    <property type="match status" value="1"/>
</dbReference>
<protein>
    <recommendedName>
        <fullName evidence="14">DNA excision repair protein ERCC-8</fullName>
    </recommendedName>
</protein>
<dbReference type="GO" id="GO:0016363">
    <property type="term" value="C:nuclear matrix"/>
    <property type="evidence" value="ECO:0007669"/>
    <property type="project" value="UniProtKB-SubCell"/>
</dbReference>
<dbReference type="GO" id="GO:0005694">
    <property type="term" value="C:chromosome"/>
    <property type="evidence" value="ECO:0007669"/>
    <property type="project" value="UniProtKB-SubCell"/>
</dbReference>
<organism evidence="16 17">
    <name type="scientific">Mytilus galloprovincialis</name>
    <name type="common">Mediterranean mussel</name>
    <dbReference type="NCBI Taxonomy" id="29158"/>
    <lineage>
        <taxon>Eukaryota</taxon>
        <taxon>Metazoa</taxon>
        <taxon>Spiralia</taxon>
        <taxon>Lophotrochozoa</taxon>
        <taxon>Mollusca</taxon>
        <taxon>Bivalvia</taxon>
        <taxon>Autobranchia</taxon>
        <taxon>Pteriomorphia</taxon>
        <taxon>Mytilida</taxon>
        <taxon>Mytiloidea</taxon>
        <taxon>Mytilidae</taxon>
        <taxon>Mytilinae</taxon>
        <taxon>Mytilus</taxon>
    </lineage>
</organism>
<evidence type="ECO:0000256" key="5">
    <source>
        <dbReference type="ARBA" id="ARBA00022553"/>
    </source>
</evidence>
<reference evidence="16" key="1">
    <citation type="submission" date="2018-11" db="EMBL/GenBank/DDBJ databases">
        <authorList>
            <person name="Alioto T."/>
            <person name="Alioto T."/>
        </authorList>
    </citation>
    <scope>NUCLEOTIDE SEQUENCE</scope>
</reference>
<keyword evidence="4" id="KW-0158">Chromosome</keyword>
<keyword evidence="5" id="KW-0597">Phosphoprotein</keyword>
<evidence type="ECO:0000256" key="3">
    <source>
        <dbReference type="ARBA" id="ARBA00004906"/>
    </source>
</evidence>
<evidence type="ECO:0000256" key="7">
    <source>
        <dbReference type="ARBA" id="ARBA00022737"/>
    </source>
</evidence>
<dbReference type="PROSITE" id="PS50082">
    <property type="entry name" value="WD_REPEATS_2"/>
    <property type="match status" value="4"/>
</dbReference>
<dbReference type="OrthoDB" id="361494at2759"/>
<name>A0A8B6FKF7_MYTGA</name>
<dbReference type="PROSITE" id="PS50294">
    <property type="entry name" value="WD_REPEATS_REGION"/>
    <property type="match status" value="3"/>
</dbReference>
<keyword evidence="6 15" id="KW-0853">WD repeat</keyword>
<dbReference type="PANTHER" id="PTHR46202">
    <property type="entry name" value="DNA EXCISION REPAIR PROTEIN ERCC-8"/>
    <property type="match status" value="1"/>
</dbReference>
<keyword evidence="8" id="KW-0227">DNA damage</keyword>
<evidence type="ECO:0000256" key="1">
    <source>
        <dbReference type="ARBA" id="ARBA00004109"/>
    </source>
</evidence>
<dbReference type="InterPro" id="IPR042238">
    <property type="entry name" value="Rad28/ERCC8/Ckn1/ATCSA-1"/>
</dbReference>
<dbReference type="GO" id="GO:0043161">
    <property type="term" value="P:proteasome-mediated ubiquitin-dependent protein catabolic process"/>
    <property type="evidence" value="ECO:0007669"/>
    <property type="project" value="TreeGrafter"/>
</dbReference>
<comment type="subunit">
    <text evidence="13">Part of the CSA complex (also named DCX(ERCC8) complex), a DCX E3 ubiquitin-protein ligase complex containing ERCC8, RBX1, DDB1 and CUL4A; the CSA complex interacts with RNA polymerase II; upon UV irradiation it interacts with the COP9 signalosome and preferentially with the hyperphosphorylated form of RNA polymerase II. Interacts with ERCC6/CSB (via CIM motif); promoting recruitment to lesion-stalled RNA polymerase II (Pol II). Interacts with KIAA1530/UVSSA. Interacts with a subunit of RNA polymerase II TFIIH.</text>
</comment>
<dbReference type="PROSITE" id="PS00678">
    <property type="entry name" value="WD_REPEATS_1"/>
    <property type="match status" value="1"/>
</dbReference>
<dbReference type="InterPro" id="IPR001680">
    <property type="entry name" value="WD40_rpt"/>
</dbReference>
<dbReference type="InterPro" id="IPR015943">
    <property type="entry name" value="WD40/YVTN_repeat-like_dom_sf"/>
</dbReference>
<evidence type="ECO:0000256" key="6">
    <source>
        <dbReference type="ARBA" id="ARBA00022574"/>
    </source>
</evidence>
<evidence type="ECO:0000256" key="13">
    <source>
        <dbReference type="ARBA" id="ARBA00062934"/>
    </source>
</evidence>
<feature type="repeat" description="WD" evidence="15">
    <location>
        <begin position="182"/>
        <end position="224"/>
    </location>
</feature>
<comment type="caution">
    <text evidence="16">The sequence shown here is derived from an EMBL/GenBank/DDBJ whole genome shotgun (WGS) entry which is preliminary data.</text>
</comment>
<dbReference type="SMART" id="SM00320">
    <property type="entry name" value="WD40"/>
    <property type="match status" value="5"/>
</dbReference>
<comment type="pathway">
    <text evidence="3">Protein modification; protein ubiquitination.</text>
</comment>
<dbReference type="GO" id="GO:0000209">
    <property type="term" value="P:protein polyubiquitination"/>
    <property type="evidence" value="ECO:0007669"/>
    <property type="project" value="TreeGrafter"/>
</dbReference>
<keyword evidence="17" id="KW-1185">Reference proteome</keyword>
<evidence type="ECO:0000313" key="16">
    <source>
        <dbReference type="EMBL" id="VDI49957.1"/>
    </source>
</evidence>
<evidence type="ECO:0000256" key="4">
    <source>
        <dbReference type="ARBA" id="ARBA00022454"/>
    </source>
</evidence>
<dbReference type="Gene3D" id="2.130.10.10">
    <property type="entry name" value="YVTN repeat-like/Quinoprotein amine dehydrogenase"/>
    <property type="match status" value="1"/>
</dbReference>
<feature type="repeat" description="WD" evidence="15">
    <location>
        <begin position="241"/>
        <end position="282"/>
    </location>
</feature>
<dbReference type="SUPFAM" id="SSF50978">
    <property type="entry name" value="WD40 repeat-like"/>
    <property type="match status" value="1"/>
</dbReference>